<protein>
    <recommendedName>
        <fullName evidence="10">M18 family aminopeptidase</fullName>
        <ecNumber evidence="10">3.4.11.-</ecNumber>
    </recommendedName>
</protein>
<keyword evidence="12" id="KW-1185">Reference proteome</keyword>
<evidence type="ECO:0000256" key="5">
    <source>
        <dbReference type="ARBA" id="ARBA00022723"/>
    </source>
</evidence>
<dbReference type="GO" id="GO:0005737">
    <property type="term" value="C:cytoplasm"/>
    <property type="evidence" value="ECO:0007669"/>
    <property type="project" value="UniProtKB-ARBA"/>
</dbReference>
<keyword evidence="4 9" id="KW-0645">Protease</keyword>
<comment type="caution">
    <text evidence="11">The sequence shown here is derived from an EMBL/GenBank/DDBJ whole genome shotgun (WGS) entry which is preliminary data.</text>
</comment>
<name>A0A7J5BU58_9MICO</name>
<dbReference type="Gene3D" id="3.40.630.10">
    <property type="entry name" value="Zn peptidases"/>
    <property type="match status" value="1"/>
</dbReference>
<reference evidence="11 12" key="1">
    <citation type="submission" date="2019-09" db="EMBL/GenBank/DDBJ databases">
        <title>Phylogeny of genus Pseudoclavibacter and closely related genus.</title>
        <authorList>
            <person name="Li Y."/>
        </authorList>
    </citation>
    <scope>NUCLEOTIDE SEQUENCE [LARGE SCALE GENOMIC DNA]</scope>
    <source>
        <strain evidence="11 12">DSM 23821</strain>
    </source>
</reference>
<dbReference type="GO" id="GO:0006508">
    <property type="term" value="P:proteolysis"/>
    <property type="evidence" value="ECO:0007669"/>
    <property type="project" value="UniProtKB-KW"/>
</dbReference>
<dbReference type="EC" id="3.4.11.-" evidence="10"/>
<dbReference type="OrthoDB" id="5288740at2"/>
<dbReference type="PANTHER" id="PTHR28570:SF3">
    <property type="entry name" value="ASPARTYL AMINOPEPTIDASE"/>
    <property type="match status" value="1"/>
</dbReference>
<keyword evidence="5 9" id="KW-0479">Metal-binding</keyword>
<dbReference type="InterPro" id="IPR023358">
    <property type="entry name" value="Peptidase_M18_dom2"/>
</dbReference>
<comment type="similarity">
    <text evidence="2 9">Belongs to the peptidase M18 family.</text>
</comment>
<organism evidence="11 12">
    <name type="scientific">Pseudoclavibacter chungangensis</name>
    <dbReference type="NCBI Taxonomy" id="587635"/>
    <lineage>
        <taxon>Bacteria</taxon>
        <taxon>Bacillati</taxon>
        <taxon>Actinomycetota</taxon>
        <taxon>Actinomycetes</taxon>
        <taxon>Micrococcales</taxon>
        <taxon>Microbacteriaceae</taxon>
        <taxon>Pseudoclavibacter</taxon>
    </lineage>
</organism>
<dbReference type="InterPro" id="IPR001948">
    <property type="entry name" value="Peptidase_M18"/>
</dbReference>
<evidence type="ECO:0000313" key="12">
    <source>
        <dbReference type="Proteomes" id="UP000467240"/>
    </source>
</evidence>
<dbReference type="GO" id="GO:0008270">
    <property type="term" value="F:zinc ion binding"/>
    <property type="evidence" value="ECO:0007669"/>
    <property type="project" value="InterPro"/>
</dbReference>
<dbReference type="PRINTS" id="PR00932">
    <property type="entry name" value="AMINO1PTASE"/>
</dbReference>
<evidence type="ECO:0000256" key="2">
    <source>
        <dbReference type="ARBA" id="ARBA00008290"/>
    </source>
</evidence>
<dbReference type="AlphaFoldDB" id="A0A7J5BU58"/>
<keyword evidence="7 9" id="KW-0862">Zinc</keyword>
<dbReference type="NCBIfam" id="NF002759">
    <property type="entry name" value="PRK02813.1"/>
    <property type="match status" value="1"/>
</dbReference>
<keyword evidence="3 9" id="KW-0031">Aminopeptidase</keyword>
<gene>
    <name evidence="11" type="ORF">F8O01_08020</name>
</gene>
<dbReference type="Pfam" id="PF02127">
    <property type="entry name" value="Peptidase_M18"/>
    <property type="match status" value="1"/>
</dbReference>
<dbReference type="GO" id="GO:0004177">
    <property type="term" value="F:aminopeptidase activity"/>
    <property type="evidence" value="ECO:0007669"/>
    <property type="project" value="UniProtKB-KW"/>
</dbReference>
<dbReference type="GO" id="GO:0008237">
    <property type="term" value="F:metallopeptidase activity"/>
    <property type="evidence" value="ECO:0007669"/>
    <property type="project" value="UniProtKB-KW"/>
</dbReference>
<sequence>MARRRPTPAARARARAEELAAYVTASPSSYHAAAEAAARLENAGFTVLDERAAWPNDPGGYVTVRDGAFIAWRIPEHTEPHVPFAIVGAHTDSPGFRLKPSADRDAHGWRQLAVEVYGGPLLNSWLDRELRLAGRVVLRDGRSVLVATDAVARIPQLAVHLDRSVNQDGVRLDAQLHTAPILGPGSAPSAVDLLAQAAEVDAAEIAGWDVGLADAQPPLVFGAGQAMLASGRLDNLVSVHAALAALIETVPTGVVPVVAAFDHEEVGSDSRSGAAGPFLEDVLARIQDGLGTSPAERVRSFAASWCVSSDVGHSVHPNYAERHDDSAPPIAGGGPIIKINAQQRYATDARGTALWKRVCDEAGVKVQTFVSRNTIPSGSTIGPISATRLGIATVDVGIPILSMHSARELCAASDVDDLGRALGVFLAGAWPEHA</sequence>
<keyword evidence="8 9" id="KW-0482">Metalloprotease</keyword>
<evidence type="ECO:0000256" key="8">
    <source>
        <dbReference type="ARBA" id="ARBA00023049"/>
    </source>
</evidence>
<dbReference type="Gene3D" id="2.30.250.10">
    <property type="entry name" value="Aminopeptidase i, Domain 2"/>
    <property type="match status" value="1"/>
</dbReference>
<dbReference type="SUPFAM" id="SSF53187">
    <property type="entry name" value="Zn-dependent exopeptidases"/>
    <property type="match status" value="1"/>
</dbReference>
<evidence type="ECO:0000256" key="7">
    <source>
        <dbReference type="ARBA" id="ARBA00022833"/>
    </source>
</evidence>
<evidence type="ECO:0000256" key="10">
    <source>
        <dbReference type="RuleBase" id="RU004387"/>
    </source>
</evidence>
<dbReference type="SUPFAM" id="SSF101821">
    <property type="entry name" value="Aminopeptidase/glucanase lid domain"/>
    <property type="match status" value="1"/>
</dbReference>
<evidence type="ECO:0000256" key="6">
    <source>
        <dbReference type="ARBA" id="ARBA00022801"/>
    </source>
</evidence>
<dbReference type="EMBL" id="WBJZ01000008">
    <property type="protein sequence ID" value="KAB1657878.1"/>
    <property type="molecule type" value="Genomic_DNA"/>
</dbReference>
<comment type="cofactor">
    <cofactor evidence="1 10">
        <name>Zn(2+)</name>
        <dbReference type="ChEBI" id="CHEBI:29105"/>
    </cofactor>
</comment>
<evidence type="ECO:0000256" key="4">
    <source>
        <dbReference type="ARBA" id="ARBA00022670"/>
    </source>
</evidence>
<dbReference type="RefSeq" id="WP_158040361.1">
    <property type="nucleotide sequence ID" value="NZ_JACCFV010000001.1"/>
</dbReference>
<evidence type="ECO:0000256" key="1">
    <source>
        <dbReference type="ARBA" id="ARBA00001947"/>
    </source>
</evidence>
<dbReference type="PANTHER" id="PTHR28570">
    <property type="entry name" value="ASPARTYL AMINOPEPTIDASE"/>
    <property type="match status" value="1"/>
</dbReference>
<evidence type="ECO:0000256" key="9">
    <source>
        <dbReference type="RuleBase" id="RU004386"/>
    </source>
</evidence>
<accession>A0A7J5BU58</accession>
<dbReference type="Proteomes" id="UP000467240">
    <property type="component" value="Unassembled WGS sequence"/>
</dbReference>
<evidence type="ECO:0000313" key="11">
    <source>
        <dbReference type="EMBL" id="KAB1657878.1"/>
    </source>
</evidence>
<proteinExistence type="inferred from homology"/>
<keyword evidence="6 9" id="KW-0378">Hydrolase</keyword>
<evidence type="ECO:0000256" key="3">
    <source>
        <dbReference type="ARBA" id="ARBA00022438"/>
    </source>
</evidence>